<dbReference type="EMBL" id="AP019810">
    <property type="protein sequence ID" value="BBM15588.1"/>
    <property type="molecule type" value="Genomic_DNA"/>
</dbReference>
<dbReference type="Proteomes" id="UP000509460">
    <property type="component" value="Chromosome"/>
</dbReference>
<feature type="domain" description="Siphovirus-type tail component RIFT-related" evidence="1">
    <location>
        <begin position="30"/>
        <end position="132"/>
    </location>
</feature>
<dbReference type="Gene3D" id="2.40.30.200">
    <property type="match status" value="1"/>
</dbReference>
<dbReference type="InterPro" id="IPR008841">
    <property type="entry name" value="Siphovirus-type_tail_N"/>
</dbReference>
<evidence type="ECO:0000259" key="1">
    <source>
        <dbReference type="Pfam" id="PF05709"/>
    </source>
</evidence>
<dbReference type="AlphaFoldDB" id="A0AAI8RBD8"/>
<name>A0AAI8RBD8_ENTMU</name>
<reference evidence="2 3" key="1">
    <citation type="submission" date="2019-07" db="EMBL/GenBank/DDBJ databases">
        <title>antibiotic susceptibility of plant-derived lactic acid bacteria.</title>
        <authorList>
            <person name="Sugiyama M."/>
            <person name="Noda M."/>
        </authorList>
    </citation>
    <scope>NUCLEOTIDE SEQUENCE [LARGE SCALE GENOMIC DNA]</scope>
    <source>
        <strain evidence="2 3">15-1A</strain>
    </source>
</reference>
<sequence length="279" mass="33015">MINLRDNTKFYIDDICFNDFLTERSLDHFILKCTPHFPDMNHEFETFAASDGQRIINSRFNSYPFELVFYTKTENKYNTQLIINEIKDLLFRRSPFFISYSLEPGKRFKVITEEMKEEVQNTRFSIFTVLFNVFEGRSESLASTQSNFNLEEDWQFSQGLAAEEYQYTHETSRFIIFNGGDFTIDPREHDLTIRIEGESDGEFILFNRTTGDRFIYYPPLHRRYGESLVLESVYPRKNGVSCGIDTNHGVITLAPGENHMELQNISRVKSEWDFRFLYK</sequence>
<evidence type="ECO:0000313" key="3">
    <source>
        <dbReference type="Proteomes" id="UP000509460"/>
    </source>
</evidence>
<dbReference type="RefSeq" id="WP_178946708.1">
    <property type="nucleotide sequence ID" value="NZ_AP019810.1"/>
</dbReference>
<gene>
    <name evidence="2" type="ORF">EM151A_2407</name>
</gene>
<organism evidence="2 3">
    <name type="scientific">Enterococcus mundtii</name>
    <dbReference type="NCBI Taxonomy" id="53346"/>
    <lineage>
        <taxon>Bacteria</taxon>
        <taxon>Bacillati</taxon>
        <taxon>Bacillota</taxon>
        <taxon>Bacilli</taxon>
        <taxon>Lactobacillales</taxon>
        <taxon>Enterococcaceae</taxon>
        <taxon>Enterococcus</taxon>
    </lineage>
</organism>
<evidence type="ECO:0000313" key="2">
    <source>
        <dbReference type="EMBL" id="BBM15588.1"/>
    </source>
</evidence>
<protein>
    <submittedName>
        <fullName evidence="2">Phage tail component protein</fullName>
    </submittedName>
</protein>
<proteinExistence type="predicted"/>
<accession>A0AAI8RBD8</accession>
<dbReference type="Pfam" id="PF05709">
    <property type="entry name" value="Sipho_tail"/>
    <property type="match status" value="1"/>
</dbReference>